<keyword evidence="5" id="KW-0406">Ion transport</keyword>
<evidence type="ECO:0000313" key="10">
    <source>
        <dbReference type="EMBL" id="AEW93105.1"/>
    </source>
</evidence>
<evidence type="ECO:0000313" key="11">
    <source>
        <dbReference type="Proteomes" id="UP000007842"/>
    </source>
</evidence>
<dbReference type="PATRIC" id="fig|1003195.29.peg.739"/>
<dbReference type="PANTHER" id="PTHR32468:SF0">
    <property type="entry name" value="K(+)_H(+) ANTIPORTER 1"/>
    <property type="match status" value="1"/>
</dbReference>
<keyword evidence="11" id="KW-1185">Reference proteome</keyword>
<dbReference type="Proteomes" id="UP000007842">
    <property type="component" value="Chromosome"/>
</dbReference>
<dbReference type="Pfam" id="PF00999">
    <property type="entry name" value="Na_H_Exchanger"/>
    <property type="match status" value="1"/>
</dbReference>
<feature type="region of interest" description="Disordered" evidence="7">
    <location>
        <begin position="1"/>
        <end position="103"/>
    </location>
</feature>
<keyword evidence="4 8" id="KW-1133">Transmembrane helix</keyword>
<comment type="subcellular location">
    <subcellularLocation>
        <location evidence="1">Membrane</location>
        <topology evidence="1">Multi-pass membrane protein</topology>
    </subcellularLocation>
</comment>
<dbReference type="GO" id="GO:0016020">
    <property type="term" value="C:membrane"/>
    <property type="evidence" value="ECO:0007669"/>
    <property type="project" value="UniProtKB-SubCell"/>
</dbReference>
<feature type="transmembrane region" description="Helical" evidence="8">
    <location>
        <begin position="369"/>
        <end position="392"/>
    </location>
</feature>
<feature type="transmembrane region" description="Helical" evidence="8">
    <location>
        <begin position="404"/>
        <end position="437"/>
    </location>
</feature>
<organism evidence="10 11">
    <name type="scientific">Streptantibioticus cattleyicolor (strain ATCC 35852 / DSM 46488 / JCM 4925 / NBRC 14057 / NRRL 8057)</name>
    <name type="common">Streptomyces cattleya</name>
    <dbReference type="NCBI Taxonomy" id="1003195"/>
    <lineage>
        <taxon>Bacteria</taxon>
        <taxon>Bacillati</taxon>
        <taxon>Actinomycetota</taxon>
        <taxon>Actinomycetes</taxon>
        <taxon>Kitasatosporales</taxon>
        <taxon>Streptomycetaceae</taxon>
        <taxon>Streptantibioticus</taxon>
    </lineage>
</organism>
<evidence type="ECO:0000256" key="6">
    <source>
        <dbReference type="ARBA" id="ARBA00023136"/>
    </source>
</evidence>
<feature type="domain" description="Cation/H+ exchanger transmembrane" evidence="9">
    <location>
        <begin position="181"/>
        <end position="565"/>
    </location>
</feature>
<feature type="transmembrane region" description="Helical" evidence="8">
    <location>
        <begin position="263"/>
        <end position="289"/>
    </location>
</feature>
<feature type="transmembrane region" description="Helical" evidence="8">
    <location>
        <begin position="486"/>
        <end position="505"/>
    </location>
</feature>
<dbReference type="EMBL" id="CP003219">
    <property type="protein sequence ID" value="AEW93105.1"/>
    <property type="molecule type" value="Genomic_DNA"/>
</dbReference>
<keyword evidence="6 8" id="KW-0472">Membrane</keyword>
<dbReference type="InterPro" id="IPR038770">
    <property type="entry name" value="Na+/solute_symporter_sf"/>
</dbReference>
<evidence type="ECO:0000256" key="7">
    <source>
        <dbReference type="SAM" id="MobiDB-lite"/>
    </source>
</evidence>
<evidence type="ECO:0000256" key="3">
    <source>
        <dbReference type="ARBA" id="ARBA00022692"/>
    </source>
</evidence>
<dbReference type="AlphaFoldDB" id="G8WW12"/>
<feature type="transmembrane region" description="Helical" evidence="8">
    <location>
        <begin position="231"/>
        <end position="251"/>
    </location>
</feature>
<feature type="compositionally biased region" description="Basic and acidic residues" evidence="7">
    <location>
        <begin position="41"/>
        <end position="51"/>
    </location>
</feature>
<evidence type="ECO:0000256" key="4">
    <source>
        <dbReference type="ARBA" id="ARBA00022989"/>
    </source>
</evidence>
<feature type="transmembrane region" description="Helical" evidence="8">
    <location>
        <begin position="334"/>
        <end position="357"/>
    </location>
</feature>
<dbReference type="STRING" id="1003195.SCATT_07340"/>
<dbReference type="GO" id="GO:0015297">
    <property type="term" value="F:antiporter activity"/>
    <property type="evidence" value="ECO:0007669"/>
    <property type="project" value="InterPro"/>
</dbReference>
<dbReference type="KEGG" id="scy:SCATT_07340"/>
<feature type="transmembrane region" description="Helical" evidence="8">
    <location>
        <begin position="197"/>
        <end position="219"/>
    </location>
</feature>
<dbReference type="HOGENOM" id="CLU_458493_0_0_11"/>
<feature type="compositionally biased region" description="Low complexity" evidence="7">
    <location>
        <begin position="31"/>
        <end position="40"/>
    </location>
</feature>
<name>G8WW12_STREN</name>
<proteinExistence type="predicted"/>
<dbReference type="Gene3D" id="1.20.1530.20">
    <property type="match status" value="1"/>
</dbReference>
<feature type="compositionally biased region" description="Basic and acidic residues" evidence="7">
    <location>
        <begin position="67"/>
        <end position="83"/>
    </location>
</feature>
<keyword evidence="3 8" id="KW-0812">Transmembrane</keyword>
<sequence>MTPESAVWTGDGAAGAGRVPVAGPDGERAPRAAPDAAGPARHPEQDRRDGAHGGGAARRSFTSRALAEPREVHEAVRGRRLDPGELPPRGAPGTRLRPPCAGPTIARSHISLVRVEKPAAVPRTGRHAHTGSECRIPCQAGRTLRSSPTGGAAPAHGGRRAMKASLSHAAVLAGIAVVLLAGVALTPLRRRLHQPVVVGEIAAGLLLGPSVLGLLPGHLPDRLFPAEARPHLATVAQVGIVLYLFTAGWELDLHLLRGRLRSVLAITAASLAVPFLLAVALALTVLTRWSPPPGRTTSPVVFALFMGVVMSISALAVLARIVGENGLHATRAGAMAIASGAVTELFAWSAVVVLLATAHRTGPTDLLGALAPAACYAVVMLAGVRPLLARFLRRADPAGERPLLLLLVTAGGVLLSACATERLGVHAVLGAFLFGLVMPRDLPAGVRRVVEEPLRHTGALLLPVFFALAGLSVDIGALGTRGVLECAAFLCVAWGGKFTGAYLTARLLRLTPHASATLSVLVNSRGLSEVLILSLGRQAGLIDAQVFTAMLLTALLATASVNPLVRLLAARTPPAEAVPLPAQPAPPVPATDEHA</sequence>
<evidence type="ECO:0000259" key="9">
    <source>
        <dbReference type="Pfam" id="PF00999"/>
    </source>
</evidence>
<feature type="transmembrane region" description="Helical" evidence="8">
    <location>
        <begin position="544"/>
        <end position="565"/>
    </location>
</feature>
<dbReference type="InterPro" id="IPR050794">
    <property type="entry name" value="CPA2_transporter"/>
</dbReference>
<feature type="transmembrane region" description="Helical" evidence="8">
    <location>
        <begin position="301"/>
        <end position="322"/>
    </location>
</feature>
<protein>
    <submittedName>
        <fullName evidence="10">Putative cation antiporter</fullName>
    </submittedName>
</protein>
<evidence type="ECO:0000256" key="5">
    <source>
        <dbReference type="ARBA" id="ARBA00023065"/>
    </source>
</evidence>
<accession>G8WW12</accession>
<dbReference type="PANTHER" id="PTHR32468">
    <property type="entry name" value="CATION/H + ANTIPORTER"/>
    <property type="match status" value="1"/>
</dbReference>
<evidence type="ECO:0000256" key="1">
    <source>
        <dbReference type="ARBA" id="ARBA00004141"/>
    </source>
</evidence>
<evidence type="ECO:0000256" key="8">
    <source>
        <dbReference type="SAM" id="Phobius"/>
    </source>
</evidence>
<feature type="transmembrane region" description="Helical" evidence="8">
    <location>
        <begin position="166"/>
        <end position="185"/>
    </location>
</feature>
<dbReference type="eggNOG" id="COG0475">
    <property type="taxonomic scope" value="Bacteria"/>
</dbReference>
<feature type="transmembrane region" description="Helical" evidence="8">
    <location>
        <begin position="457"/>
        <end position="479"/>
    </location>
</feature>
<reference evidence="11" key="1">
    <citation type="submission" date="2011-12" db="EMBL/GenBank/DDBJ databases">
        <title>Complete genome sequence of Streptomyces cattleya strain DSM 46488.</title>
        <authorList>
            <person name="Ou H.-Y."/>
            <person name="Li P."/>
            <person name="Zhao C."/>
            <person name="O'Hagan D."/>
            <person name="Deng Z."/>
        </authorList>
    </citation>
    <scope>NUCLEOTIDE SEQUENCE [LARGE SCALE GENOMIC DNA]</scope>
    <source>
        <strain evidence="11">ATCC 35852 / DSM 46488 / JCM 4925 / NBRC 14057 / NRRL 8057</strain>
    </source>
</reference>
<dbReference type="InterPro" id="IPR006153">
    <property type="entry name" value="Cation/H_exchanger_TM"/>
</dbReference>
<dbReference type="GO" id="GO:1902600">
    <property type="term" value="P:proton transmembrane transport"/>
    <property type="evidence" value="ECO:0007669"/>
    <property type="project" value="InterPro"/>
</dbReference>
<gene>
    <name evidence="10" type="ordered locus">SCATT_07340</name>
</gene>
<keyword evidence="2" id="KW-0813">Transport</keyword>
<evidence type="ECO:0000256" key="2">
    <source>
        <dbReference type="ARBA" id="ARBA00022448"/>
    </source>
</evidence>